<dbReference type="STRING" id="471870.BACINT_03037"/>
<evidence type="ECO:0000256" key="2">
    <source>
        <dbReference type="ARBA" id="ARBA00011245"/>
    </source>
</evidence>
<evidence type="ECO:0000256" key="4">
    <source>
        <dbReference type="ARBA" id="ARBA00022837"/>
    </source>
</evidence>
<dbReference type="Gene3D" id="2.70.98.10">
    <property type="match status" value="1"/>
</dbReference>
<dbReference type="Gene3D" id="3.20.20.70">
    <property type="entry name" value="Aldolase class I"/>
    <property type="match status" value="1"/>
</dbReference>
<evidence type="ECO:0000313" key="11">
    <source>
        <dbReference type="Proteomes" id="UP000004596"/>
    </source>
</evidence>
<dbReference type="InterPro" id="IPR029486">
    <property type="entry name" value="GH97_N"/>
</dbReference>
<dbReference type="InterPro" id="IPR019563">
    <property type="entry name" value="GH97_catalytic"/>
</dbReference>
<protein>
    <recommendedName>
        <fullName evidence="12">Glycoside hydrolase family 97 protein</fullName>
    </recommendedName>
</protein>
<dbReference type="Pfam" id="PF10566">
    <property type="entry name" value="Glyco_hydro_97"/>
    <property type="match status" value="1"/>
</dbReference>
<dbReference type="SUPFAM" id="SSF51445">
    <property type="entry name" value="(Trans)glycosidases"/>
    <property type="match status" value="1"/>
</dbReference>
<comment type="caution">
    <text evidence="10">The sequence shown here is derived from an EMBL/GenBank/DDBJ whole genome shotgun (WGS) entry which is preliminary data.</text>
</comment>
<evidence type="ECO:0000259" key="8">
    <source>
        <dbReference type="Pfam" id="PF14508"/>
    </source>
</evidence>
<dbReference type="PANTHER" id="PTHR35803:SF2">
    <property type="entry name" value="RETAINING ALPHA-GALACTOSIDASE"/>
    <property type="match status" value="1"/>
</dbReference>
<dbReference type="InterPro" id="IPR014718">
    <property type="entry name" value="GH-type_carb-bd"/>
</dbReference>
<dbReference type="GO" id="GO:0030246">
    <property type="term" value="F:carbohydrate binding"/>
    <property type="evidence" value="ECO:0007669"/>
    <property type="project" value="InterPro"/>
</dbReference>
<evidence type="ECO:0000256" key="5">
    <source>
        <dbReference type="ARBA" id="ARBA00023295"/>
    </source>
</evidence>
<proteinExistence type="predicted"/>
<evidence type="ECO:0008006" key="12">
    <source>
        <dbReference type="Google" id="ProtNLM"/>
    </source>
</evidence>
<dbReference type="AlphaFoldDB" id="B3CHJ5"/>
<dbReference type="Proteomes" id="UP000004596">
    <property type="component" value="Unassembled WGS sequence"/>
</dbReference>
<evidence type="ECO:0000259" key="7">
    <source>
        <dbReference type="Pfam" id="PF10566"/>
    </source>
</evidence>
<keyword evidence="4" id="KW-0106">Calcium</keyword>
<evidence type="ECO:0000313" key="10">
    <source>
        <dbReference type="EMBL" id="EDV03911.1"/>
    </source>
</evidence>
<feature type="signal peptide" evidence="6">
    <location>
        <begin position="1"/>
        <end position="21"/>
    </location>
</feature>
<dbReference type="GO" id="GO:0016798">
    <property type="term" value="F:hydrolase activity, acting on glycosyl bonds"/>
    <property type="evidence" value="ECO:0007669"/>
    <property type="project" value="UniProtKB-KW"/>
</dbReference>
<feature type="domain" description="Glycosyl-hydrolase 97 N-terminal" evidence="8">
    <location>
        <begin position="32"/>
        <end position="292"/>
    </location>
</feature>
<dbReference type="InterPro" id="IPR017853">
    <property type="entry name" value="GH"/>
</dbReference>
<dbReference type="InterPro" id="IPR013785">
    <property type="entry name" value="Aldolase_TIM"/>
</dbReference>
<feature type="domain" description="Glycosyl-hydrolase 97 catalytic" evidence="7">
    <location>
        <begin position="305"/>
        <end position="464"/>
    </location>
</feature>
<feature type="domain" description="Glycosyl-hydrolase 97 C-terminal oligomerisation" evidence="9">
    <location>
        <begin position="561"/>
        <end position="651"/>
    </location>
</feature>
<dbReference type="eggNOG" id="COG3589">
    <property type="taxonomic scope" value="Bacteria"/>
</dbReference>
<keyword evidence="5" id="KW-0326">Glycosidase</keyword>
<organism evidence="10 11">
    <name type="scientific">Bacteroides intestinalis DSM 17393</name>
    <dbReference type="NCBI Taxonomy" id="471870"/>
    <lineage>
        <taxon>Bacteria</taxon>
        <taxon>Pseudomonadati</taxon>
        <taxon>Bacteroidota</taxon>
        <taxon>Bacteroidia</taxon>
        <taxon>Bacteroidales</taxon>
        <taxon>Bacteroidaceae</taxon>
        <taxon>Bacteroides</taxon>
    </lineage>
</organism>
<comment type="subunit">
    <text evidence="2">Monomer.</text>
</comment>
<feature type="chain" id="PRO_5002785581" description="Glycoside hydrolase family 97 protein" evidence="6">
    <location>
        <begin position="22"/>
        <end position="652"/>
    </location>
</feature>
<dbReference type="InterPro" id="IPR029483">
    <property type="entry name" value="GH97_C"/>
</dbReference>
<dbReference type="InterPro" id="IPR013780">
    <property type="entry name" value="Glyco_hydro_b"/>
</dbReference>
<evidence type="ECO:0000256" key="6">
    <source>
        <dbReference type="SAM" id="SignalP"/>
    </source>
</evidence>
<evidence type="ECO:0000256" key="1">
    <source>
        <dbReference type="ARBA" id="ARBA00001913"/>
    </source>
</evidence>
<reference evidence="10 11" key="2">
    <citation type="submission" date="2008-04" db="EMBL/GenBank/DDBJ databases">
        <authorList>
            <person name="Fulton L."/>
            <person name="Clifton S."/>
            <person name="Fulton B."/>
            <person name="Xu J."/>
            <person name="Minx P."/>
            <person name="Pepin K.H."/>
            <person name="Johnson M."/>
            <person name="Thiruvilangam P."/>
            <person name="Bhonagiri V."/>
            <person name="Nash W.E."/>
            <person name="Mardis E.R."/>
            <person name="Wilson R.K."/>
        </authorList>
    </citation>
    <scope>NUCLEOTIDE SEQUENCE [LARGE SCALE GENOMIC DNA]</scope>
    <source>
        <strain evidence="10 11">DSM 17393</strain>
    </source>
</reference>
<keyword evidence="6" id="KW-0732">Signal</keyword>
<evidence type="ECO:0000259" key="9">
    <source>
        <dbReference type="Pfam" id="PF14509"/>
    </source>
</evidence>
<dbReference type="Gene3D" id="2.60.40.1180">
    <property type="entry name" value="Golgi alpha-mannosidase II"/>
    <property type="match status" value="1"/>
</dbReference>
<dbReference type="PROSITE" id="PS51257">
    <property type="entry name" value="PROKAR_LIPOPROTEIN"/>
    <property type="match status" value="1"/>
</dbReference>
<dbReference type="EMBL" id="ABJL02000008">
    <property type="protein sequence ID" value="EDV03911.1"/>
    <property type="molecule type" value="Genomic_DNA"/>
</dbReference>
<dbReference type="PANTHER" id="PTHR35803">
    <property type="entry name" value="GLUCAN 1,4-ALPHA-GLUCOSIDASE SUSB-RELATED"/>
    <property type="match status" value="1"/>
</dbReference>
<gene>
    <name evidence="10" type="ORF">BACINT_03037</name>
</gene>
<dbReference type="Pfam" id="PF14509">
    <property type="entry name" value="GH97_C"/>
    <property type="match status" value="1"/>
</dbReference>
<accession>B3CHJ5</accession>
<reference evidence="10 11" key="1">
    <citation type="submission" date="2008-04" db="EMBL/GenBank/DDBJ databases">
        <title>Draft genome sequence of Bacteroides intestinalis (DSM 17393).</title>
        <authorList>
            <person name="Sudarsanam P."/>
            <person name="Ley R."/>
            <person name="Guruge J."/>
            <person name="Turnbaugh P.J."/>
            <person name="Mahowald M."/>
            <person name="Liep D."/>
            <person name="Gordon J."/>
        </authorList>
    </citation>
    <scope>NUCLEOTIDE SEQUENCE [LARGE SCALE GENOMIC DNA]</scope>
    <source>
        <strain evidence="10 11">DSM 17393</strain>
    </source>
</reference>
<keyword evidence="3" id="KW-0378">Hydrolase</keyword>
<comment type="cofactor">
    <cofactor evidence="1">
        <name>Ca(2+)</name>
        <dbReference type="ChEBI" id="CHEBI:29108"/>
    </cofactor>
</comment>
<dbReference type="Pfam" id="PF14508">
    <property type="entry name" value="GH97_N"/>
    <property type="match status" value="1"/>
</dbReference>
<dbReference type="InterPro" id="IPR052720">
    <property type="entry name" value="Glycosyl_hydrolase_97"/>
</dbReference>
<sequence>MMNTMRKLLRAAMLLLAVLMAACTAPDTWELVSKDNNIRFVLANKKDKGEVNLCYSVYYRDTLAVEKSLLGLVMDNCEYGKDAQFVSASAVKDISNAYQLKSGKKLNTTDECREQIFTFRNKENKQFNLIARVYNDGVAFRYELPGEAGQMHTIQTEHTEFAVPVNGKAWIHPYDWNDRHKPSYEQYCRSEIDIRSECGHGRGWAFPMLFNTNGIWMMITEAHLNGSYPATHIDNAGTDKAYKIRFPEPDEPIVPDAVEPVSELPWFTPWRAIIIGDDLNTIFQTQMVSHLNPASVVSDESWIEAGRASWSWWSNGSTPRDYKAQLKYVDLSAEMGWEYMLIDAGWQNMGNGGTMEDVVKYAQKKGVGVWLWYHSGAGRDNDSIPTHRLMSDPELRRAEMKRISEIGVKGIKVDFFDTDKQRIIQLYPALLKDAADNHLLIDLHGATLPRGFERTYPNMLTTEAIRGAETLGRQERCDQAAKHNATVPFTRNVVGSMDYTPVTFSDKVRQGVPAIRKTTMGHQLALAVVFESGFQCFADKAESYLSLPEQPKQFLKEVPAAWDESILLAGYPADYAVVARRSGDVWYIGGISGKEEEREIEFTLPAGCEGKPFTMIIDGKDKDSFDYTPVENMNGTVKVKVLPNGGFAGIIR</sequence>
<evidence type="ECO:0000256" key="3">
    <source>
        <dbReference type="ARBA" id="ARBA00022801"/>
    </source>
</evidence>
<name>B3CHJ5_9BACE</name>